<feature type="region of interest" description="Disordered" evidence="1">
    <location>
        <begin position="1"/>
        <end position="102"/>
    </location>
</feature>
<dbReference type="EMBL" id="BAAABZ010000044">
    <property type="protein sequence ID" value="GAA0536449.1"/>
    <property type="molecule type" value="Genomic_DNA"/>
</dbReference>
<name>A0ABN1D8U2_9ACTN</name>
<gene>
    <name evidence="2" type="ORF">GCM10010390_42880</name>
</gene>
<feature type="compositionally biased region" description="Basic and acidic residues" evidence="1">
    <location>
        <begin position="89"/>
        <end position="102"/>
    </location>
</feature>
<organism evidence="2 3">
    <name type="scientific">Streptomyces mordarskii</name>
    <dbReference type="NCBI Taxonomy" id="1226758"/>
    <lineage>
        <taxon>Bacteria</taxon>
        <taxon>Bacillati</taxon>
        <taxon>Actinomycetota</taxon>
        <taxon>Actinomycetes</taxon>
        <taxon>Kitasatosporales</taxon>
        <taxon>Streptomycetaceae</taxon>
        <taxon>Streptomyces</taxon>
    </lineage>
</organism>
<evidence type="ECO:0000313" key="3">
    <source>
        <dbReference type="Proteomes" id="UP001501576"/>
    </source>
</evidence>
<accession>A0ABN1D8U2</accession>
<protein>
    <submittedName>
        <fullName evidence="2">Uncharacterized protein</fullName>
    </submittedName>
</protein>
<feature type="compositionally biased region" description="Basic and acidic residues" evidence="1">
    <location>
        <begin position="28"/>
        <end position="50"/>
    </location>
</feature>
<evidence type="ECO:0000313" key="2">
    <source>
        <dbReference type="EMBL" id="GAA0536449.1"/>
    </source>
</evidence>
<comment type="caution">
    <text evidence="2">The sequence shown here is derived from an EMBL/GenBank/DDBJ whole genome shotgun (WGS) entry which is preliminary data.</text>
</comment>
<feature type="compositionally biased region" description="Polar residues" evidence="1">
    <location>
        <begin position="1"/>
        <end position="23"/>
    </location>
</feature>
<dbReference type="Proteomes" id="UP001501576">
    <property type="component" value="Unassembled WGS sequence"/>
</dbReference>
<reference evidence="2 3" key="1">
    <citation type="journal article" date="2019" name="Int. J. Syst. Evol. Microbiol.">
        <title>The Global Catalogue of Microorganisms (GCM) 10K type strain sequencing project: providing services to taxonomists for standard genome sequencing and annotation.</title>
        <authorList>
            <consortium name="The Broad Institute Genomics Platform"/>
            <consortium name="The Broad Institute Genome Sequencing Center for Infectious Disease"/>
            <person name="Wu L."/>
            <person name="Ma J."/>
        </authorList>
    </citation>
    <scope>NUCLEOTIDE SEQUENCE [LARGE SCALE GENOMIC DNA]</scope>
    <source>
        <strain evidence="2 3">JCM 5052</strain>
    </source>
</reference>
<sequence length="102" mass="10354">MRATGFSQKTGTPARTAARTNSGVGVGRRGDHDAVHTGGEHGLRRGDRPGAEPLGGGGGGRGDRVGDREGVPRVERGQGLGVEGADPAQAHDADRHGELCPL</sequence>
<feature type="compositionally biased region" description="Basic and acidic residues" evidence="1">
    <location>
        <begin position="61"/>
        <end position="76"/>
    </location>
</feature>
<keyword evidence="3" id="KW-1185">Reference proteome</keyword>
<evidence type="ECO:0000256" key="1">
    <source>
        <dbReference type="SAM" id="MobiDB-lite"/>
    </source>
</evidence>
<proteinExistence type="predicted"/>